<gene>
    <name evidence="1" type="ORF">NPIL_142661</name>
    <name evidence="2" type="ORF">NPIL_383831</name>
</gene>
<accession>A0A8X6QDN4</accession>
<dbReference type="Proteomes" id="UP000887013">
    <property type="component" value="Unassembled WGS sequence"/>
</dbReference>
<dbReference type="EMBL" id="BMAW01077946">
    <property type="protein sequence ID" value="GFU08856.1"/>
    <property type="molecule type" value="Genomic_DNA"/>
</dbReference>
<proteinExistence type="predicted"/>
<evidence type="ECO:0000313" key="3">
    <source>
        <dbReference type="Proteomes" id="UP000887013"/>
    </source>
</evidence>
<comment type="caution">
    <text evidence="2">The sequence shown here is derived from an EMBL/GenBank/DDBJ whole genome shotgun (WGS) entry which is preliminary data.</text>
</comment>
<dbReference type="EMBL" id="BMAW01023484">
    <property type="protein sequence ID" value="GFT83014.1"/>
    <property type="molecule type" value="Genomic_DNA"/>
</dbReference>
<sequence length="118" mass="12913">MCSRDFLLFVLTAPISQSLFGFSTQPLRNRGLILVPSHAIPFSPFYPLTASIPPCASSVTCSCRGGSKCLSFCESHSGSFRRKLAPACLKAARLNSSVLSVRIMKRPLTMLRSCNMLR</sequence>
<evidence type="ECO:0000313" key="2">
    <source>
        <dbReference type="EMBL" id="GFU08856.1"/>
    </source>
</evidence>
<protein>
    <submittedName>
        <fullName evidence="2">Uncharacterized protein</fullName>
    </submittedName>
</protein>
<organism evidence="2 3">
    <name type="scientific">Nephila pilipes</name>
    <name type="common">Giant wood spider</name>
    <name type="synonym">Nephila maculata</name>
    <dbReference type="NCBI Taxonomy" id="299642"/>
    <lineage>
        <taxon>Eukaryota</taxon>
        <taxon>Metazoa</taxon>
        <taxon>Ecdysozoa</taxon>
        <taxon>Arthropoda</taxon>
        <taxon>Chelicerata</taxon>
        <taxon>Arachnida</taxon>
        <taxon>Araneae</taxon>
        <taxon>Araneomorphae</taxon>
        <taxon>Entelegynae</taxon>
        <taxon>Araneoidea</taxon>
        <taxon>Nephilidae</taxon>
        <taxon>Nephila</taxon>
    </lineage>
</organism>
<dbReference type="AlphaFoldDB" id="A0A8X6QDN4"/>
<keyword evidence="3" id="KW-1185">Reference proteome</keyword>
<evidence type="ECO:0000313" key="1">
    <source>
        <dbReference type="EMBL" id="GFT83014.1"/>
    </source>
</evidence>
<name>A0A8X6QDN4_NEPPI</name>
<reference evidence="2" key="1">
    <citation type="submission" date="2020-08" db="EMBL/GenBank/DDBJ databases">
        <title>Multicomponent nature underlies the extraordinary mechanical properties of spider dragline silk.</title>
        <authorList>
            <person name="Kono N."/>
            <person name="Nakamura H."/>
            <person name="Mori M."/>
            <person name="Yoshida Y."/>
            <person name="Ohtoshi R."/>
            <person name="Malay A.D."/>
            <person name="Moran D.A.P."/>
            <person name="Tomita M."/>
            <person name="Numata K."/>
            <person name="Arakawa K."/>
        </authorList>
    </citation>
    <scope>NUCLEOTIDE SEQUENCE</scope>
</reference>